<feature type="domain" description="UspA" evidence="2">
    <location>
        <begin position="2"/>
        <end position="139"/>
    </location>
</feature>
<evidence type="ECO:0000313" key="4">
    <source>
        <dbReference type="Proteomes" id="UP000637267"/>
    </source>
</evidence>
<dbReference type="Pfam" id="PF00582">
    <property type="entry name" value="Usp"/>
    <property type="match status" value="1"/>
</dbReference>
<keyword evidence="4" id="KW-1185">Reference proteome</keyword>
<comment type="similarity">
    <text evidence="1">Belongs to the universal stress protein A family.</text>
</comment>
<dbReference type="InterPro" id="IPR006015">
    <property type="entry name" value="Universal_stress_UspA"/>
</dbReference>
<dbReference type="Proteomes" id="UP000637267">
    <property type="component" value="Unassembled WGS sequence"/>
</dbReference>
<dbReference type="EMBL" id="BMLX01000001">
    <property type="protein sequence ID" value="GGP17723.1"/>
    <property type="molecule type" value="Genomic_DNA"/>
</dbReference>
<gene>
    <name evidence="3" type="ORF">GCM10010970_01160</name>
</gene>
<sequence>MTTLLIPVDGSPHSLRAIERALAFKQQDQWTDLVILSVAPLLLGRTRGFFTTAQLNLLYERQTQEMQREAKAMLDKAGQPFNAMVVPGNTVDTILNVAADVGAAQIYMGTRGHGAAASLLLGSVANRVASLSDVPVTLVN</sequence>
<dbReference type="PANTHER" id="PTHR46268">
    <property type="entry name" value="STRESS RESPONSE PROTEIN NHAX"/>
    <property type="match status" value="1"/>
</dbReference>
<evidence type="ECO:0000256" key="1">
    <source>
        <dbReference type="ARBA" id="ARBA00008791"/>
    </source>
</evidence>
<dbReference type="PRINTS" id="PR01438">
    <property type="entry name" value="UNVRSLSTRESS"/>
</dbReference>
<evidence type="ECO:0000313" key="3">
    <source>
        <dbReference type="EMBL" id="GGP17723.1"/>
    </source>
</evidence>
<dbReference type="Gene3D" id="3.40.50.620">
    <property type="entry name" value="HUPs"/>
    <property type="match status" value="1"/>
</dbReference>
<accession>A0ABQ2P3U5</accession>
<proteinExistence type="inferred from homology"/>
<name>A0ABQ2P3U5_9NEIS</name>
<evidence type="ECO:0000259" key="2">
    <source>
        <dbReference type="Pfam" id="PF00582"/>
    </source>
</evidence>
<organism evidence="3 4">
    <name type="scientific">Silvimonas iriomotensis</name>
    <dbReference type="NCBI Taxonomy" id="449662"/>
    <lineage>
        <taxon>Bacteria</taxon>
        <taxon>Pseudomonadati</taxon>
        <taxon>Pseudomonadota</taxon>
        <taxon>Betaproteobacteria</taxon>
        <taxon>Neisseriales</taxon>
        <taxon>Chitinibacteraceae</taxon>
        <taxon>Silvimonas</taxon>
    </lineage>
</organism>
<protein>
    <submittedName>
        <fullName evidence="3">Universal stress protein</fullName>
    </submittedName>
</protein>
<reference evidence="4" key="1">
    <citation type="journal article" date="2019" name="Int. J. Syst. Evol. Microbiol.">
        <title>The Global Catalogue of Microorganisms (GCM) 10K type strain sequencing project: providing services to taxonomists for standard genome sequencing and annotation.</title>
        <authorList>
            <consortium name="The Broad Institute Genomics Platform"/>
            <consortium name="The Broad Institute Genome Sequencing Center for Infectious Disease"/>
            <person name="Wu L."/>
            <person name="Ma J."/>
        </authorList>
    </citation>
    <scope>NUCLEOTIDE SEQUENCE [LARGE SCALE GENOMIC DNA]</scope>
    <source>
        <strain evidence="4">CGMCC 1.8859</strain>
    </source>
</reference>
<dbReference type="CDD" id="cd00293">
    <property type="entry name" value="USP-like"/>
    <property type="match status" value="1"/>
</dbReference>
<dbReference type="InterPro" id="IPR014729">
    <property type="entry name" value="Rossmann-like_a/b/a_fold"/>
</dbReference>
<dbReference type="InterPro" id="IPR006016">
    <property type="entry name" value="UspA"/>
</dbReference>
<comment type="caution">
    <text evidence="3">The sequence shown here is derived from an EMBL/GenBank/DDBJ whole genome shotgun (WGS) entry which is preliminary data.</text>
</comment>
<dbReference type="SUPFAM" id="SSF52402">
    <property type="entry name" value="Adenine nucleotide alpha hydrolases-like"/>
    <property type="match status" value="1"/>
</dbReference>
<dbReference type="RefSeq" id="WP_188701272.1">
    <property type="nucleotide sequence ID" value="NZ_BMLX01000001.1"/>
</dbReference>
<dbReference type="PANTHER" id="PTHR46268:SF6">
    <property type="entry name" value="UNIVERSAL STRESS PROTEIN UP12"/>
    <property type="match status" value="1"/>
</dbReference>